<dbReference type="GO" id="GO:0005886">
    <property type="term" value="C:plasma membrane"/>
    <property type="evidence" value="ECO:0007669"/>
    <property type="project" value="InterPro"/>
</dbReference>
<dbReference type="PANTHER" id="PTHR24028:SF328">
    <property type="entry name" value="CADHERIN-3"/>
    <property type="match status" value="1"/>
</dbReference>
<dbReference type="Gene3D" id="2.60.40.60">
    <property type="entry name" value="Cadherins"/>
    <property type="match status" value="2"/>
</dbReference>
<evidence type="ECO:0000256" key="4">
    <source>
        <dbReference type="ARBA" id="ARBA00022837"/>
    </source>
</evidence>
<sequence>MTKSVALLSRNTTICINCPSPYPCTTISFGSYETFIRNIPEDTPVGSVIGILDTYGTENEITLQPINNANLRLELPSRNITLQQQLDTDKGSSSLSLRIRCTPKTEPSSTVTVTIRVLLVDVNDHAPTFSQDQYTVNISEFQRYNVTLSESTPVSTIVKSLHPTGQKKDSTLSYSIMENQNIFIIQSSGDIVLGKALDYEQLQYYKITVTVTDGQDVSNEVRHYYGIDKYIYL</sequence>
<keyword evidence="3" id="KW-0677">Repeat</keyword>
<keyword evidence="11" id="KW-1185">Reference proteome</keyword>
<dbReference type="GO" id="GO:0007156">
    <property type="term" value="P:homophilic cell adhesion via plasma membrane adhesion molecules"/>
    <property type="evidence" value="ECO:0007669"/>
    <property type="project" value="InterPro"/>
</dbReference>
<feature type="domain" description="Cadherin" evidence="9">
    <location>
        <begin position="31"/>
        <end position="129"/>
    </location>
</feature>
<dbReference type="Pfam" id="PF00028">
    <property type="entry name" value="Cadherin"/>
    <property type="match status" value="1"/>
</dbReference>
<keyword evidence="4 8" id="KW-0106">Calcium</keyword>
<evidence type="ECO:0000256" key="2">
    <source>
        <dbReference type="ARBA" id="ARBA00022692"/>
    </source>
</evidence>
<dbReference type="InterPro" id="IPR020894">
    <property type="entry name" value="Cadherin_CS"/>
</dbReference>
<comment type="caution">
    <text evidence="10">The sequence shown here is derived from an EMBL/GenBank/DDBJ whole genome shotgun (WGS) entry which is preliminary data.</text>
</comment>
<proteinExistence type="predicted"/>
<dbReference type="InterPro" id="IPR015919">
    <property type="entry name" value="Cadherin-like_sf"/>
</dbReference>
<evidence type="ECO:0000256" key="3">
    <source>
        <dbReference type="ARBA" id="ARBA00022737"/>
    </source>
</evidence>
<evidence type="ECO:0000256" key="6">
    <source>
        <dbReference type="ARBA" id="ARBA00023136"/>
    </source>
</evidence>
<feature type="domain" description="Cadherin" evidence="9">
    <location>
        <begin position="140"/>
        <end position="213"/>
    </location>
</feature>
<keyword evidence="2" id="KW-0812">Transmembrane</keyword>
<dbReference type="Proteomes" id="UP000683360">
    <property type="component" value="Unassembled WGS sequence"/>
</dbReference>
<name>A0A8S3PSD8_MYTED</name>
<accession>A0A8S3PSD8</accession>
<evidence type="ECO:0000256" key="5">
    <source>
        <dbReference type="ARBA" id="ARBA00022989"/>
    </source>
</evidence>
<comment type="subcellular location">
    <subcellularLocation>
        <location evidence="1">Membrane</location>
        <topology evidence="1">Single-pass membrane protein</topology>
    </subcellularLocation>
</comment>
<dbReference type="EMBL" id="CAJPWZ010000116">
    <property type="protein sequence ID" value="CAG2186093.1"/>
    <property type="molecule type" value="Genomic_DNA"/>
</dbReference>
<dbReference type="OrthoDB" id="6144753at2759"/>
<reference evidence="10" key="1">
    <citation type="submission" date="2021-03" db="EMBL/GenBank/DDBJ databases">
        <authorList>
            <person name="Bekaert M."/>
        </authorList>
    </citation>
    <scope>NUCLEOTIDE SEQUENCE</scope>
</reference>
<keyword evidence="6" id="KW-0472">Membrane</keyword>
<dbReference type="PANTHER" id="PTHR24028">
    <property type="entry name" value="CADHERIN-87A"/>
    <property type="match status" value="1"/>
</dbReference>
<protein>
    <recommendedName>
        <fullName evidence="9">Cadherin domain-containing protein</fullName>
    </recommendedName>
</protein>
<dbReference type="GO" id="GO:0005509">
    <property type="term" value="F:calcium ion binding"/>
    <property type="evidence" value="ECO:0007669"/>
    <property type="project" value="UniProtKB-UniRule"/>
</dbReference>
<gene>
    <name evidence="10" type="ORF">MEDL_1662</name>
</gene>
<dbReference type="PROSITE" id="PS50268">
    <property type="entry name" value="CADHERIN_2"/>
    <property type="match status" value="2"/>
</dbReference>
<organism evidence="10 11">
    <name type="scientific">Mytilus edulis</name>
    <name type="common">Blue mussel</name>
    <dbReference type="NCBI Taxonomy" id="6550"/>
    <lineage>
        <taxon>Eukaryota</taxon>
        <taxon>Metazoa</taxon>
        <taxon>Spiralia</taxon>
        <taxon>Lophotrochozoa</taxon>
        <taxon>Mollusca</taxon>
        <taxon>Bivalvia</taxon>
        <taxon>Autobranchia</taxon>
        <taxon>Pteriomorphia</taxon>
        <taxon>Mytilida</taxon>
        <taxon>Mytiloidea</taxon>
        <taxon>Mytilidae</taxon>
        <taxon>Mytilinae</taxon>
        <taxon>Mytilus</taxon>
    </lineage>
</organism>
<dbReference type="InterPro" id="IPR050174">
    <property type="entry name" value="Protocadherin/Cadherin-CA"/>
</dbReference>
<dbReference type="CDD" id="cd11304">
    <property type="entry name" value="Cadherin_repeat"/>
    <property type="match status" value="2"/>
</dbReference>
<dbReference type="AlphaFoldDB" id="A0A8S3PSD8"/>
<dbReference type="PROSITE" id="PS00232">
    <property type="entry name" value="CADHERIN_1"/>
    <property type="match status" value="1"/>
</dbReference>
<keyword evidence="7" id="KW-0325">Glycoprotein</keyword>
<dbReference type="PRINTS" id="PR00205">
    <property type="entry name" value="CADHERIN"/>
</dbReference>
<evidence type="ECO:0000313" key="10">
    <source>
        <dbReference type="EMBL" id="CAG2186093.1"/>
    </source>
</evidence>
<evidence type="ECO:0000313" key="11">
    <source>
        <dbReference type="Proteomes" id="UP000683360"/>
    </source>
</evidence>
<dbReference type="InterPro" id="IPR002126">
    <property type="entry name" value="Cadherin-like_dom"/>
</dbReference>
<evidence type="ECO:0000256" key="1">
    <source>
        <dbReference type="ARBA" id="ARBA00004167"/>
    </source>
</evidence>
<evidence type="ECO:0000259" key="9">
    <source>
        <dbReference type="PROSITE" id="PS50268"/>
    </source>
</evidence>
<evidence type="ECO:0000256" key="7">
    <source>
        <dbReference type="ARBA" id="ARBA00023180"/>
    </source>
</evidence>
<keyword evidence="5" id="KW-1133">Transmembrane helix</keyword>
<dbReference type="SUPFAM" id="SSF49313">
    <property type="entry name" value="Cadherin-like"/>
    <property type="match status" value="2"/>
</dbReference>
<evidence type="ECO:0000256" key="8">
    <source>
        <dbReference type="PROSITE-ProRule" id="PRU00043"/>
    </source>
</evidence>